<evidence type="ECO:0000313" key="3">
    <source>
        <dbReference type="Proteomes" id="UP001218218"/>
    </source>
</evidence>
<feature type="compositionally biased region" description="Basic and acidic residues" evidence="1">
    <location>
        <begin position="195"/>
        <end position="211"/>
    </location>
</feature>
<dbReference type="EMBL" id="JARIHO010000013">
    <property type="protein sequence ID" value="KAJ7351499.1"/>
    <property type="molecule type" value="Genomic_DNA"/>
</dbReference>
<comment type="caution">
    <text evidence="2">The sequence shown here is derived from an EMBL/GenBank/DDBJ whole genome shotgun (WGS) entry which is preliminary data.</text>
</comment>
<evidence type="ECO:0000256" key="1">
    <source>
        <dbReference type="SAM" id="MobiDB-lite"/>
    </source>
</evidence>
<protein>
    <submittedName>
        <fullName evidence="2">Uncharacterized protein</fullName>
    </submittedName>
</protein>
<organism evidence="2 3">
    <name type="scientific">Mycena albidolilacea</name>
    <dbReference type="NCBI Taxonomy" id="1033008"/>
    <lineage>
        <taxon>Eukaryota</taxon>
        <taxon>Fungi</taxon>
        <taxon>Dikarya</taxon>
        <taxon>Basidiomycota</taxon>
        <taxon>Agaricomycotina</taxon>
        <taxon>Agaricomycetes</taxon>
        <taxon>Agaricomycetidae</taxon>
        <taxon>Agaricales</taxon>
        <taxon>Marasmiineae</taxon>
        <taxon>Mycenaceae</taxon>
        <taxon>Mycena</taxon>
    </lineage>
</organism>
<accession>A0AAD7EUY0</accession>
<name>A0AAD7EUY0_9AGAR</name>
<dbReference type="AlphaFoldDB" id="A0AAD7EUY0"/>
<proteinExistence type="predicted"/>
<evidence type="ECO:0000313" key="2">
    <source>
        <dbReference type="EMBL" id="KAJ7351499.1"/>
    </source>
</evidence>
<dbReference type="Proteomes" id="UP001218218">
    <property type="component" value="Unassembled WGS sequence"/>
</dbReference>
<feature type="region of interest" description="Disordered" evidence="1">
    <location>
        <begin position="167"/>
        <end position="211"/>
    </location>
</feature>
<gene>
    <name evidence="2" type="ORF">DFH08DRAFT_100444</name>
</gene>
<keyword evidence="3" id="KW-1185">Reference proteome</keyword>
<reference evidence="2" key="1">
    <citation type="submission" date="2023-03" db="EMBL/GenBank/DDBJ databases">
        <title>Massive genome expansion in bonnet fungi (Mycena s.s.) driven by repeated elements and novel gene families across ecological guilds.</title>
        <authorList>
            <consortium name="Lawrence Berkeley National Laboratory"/>
            <person name="Harder C.B."/>
            <person name="Miyauchi S."/>
            <person name="Viragh M."/>
            <person name="Kuo A."/>
            <person name="Thoen E."/>
            <person name="Andreopoulos B."/>
            <person name="Lu D."/>
            <person name="Skrede I."/>
            <person name="Drula E."/>
            <person name="Henrissat B."/>
            <person name="Morin E."/>
            <person name="Kohler A."/>
            <person name="Barry K."/>
            <person name="LaButti K."/>
            <person name="Morin E."/>
            <person name="Salamov A."/>
            <person name="Lipzen A."/>
            <person name="Mereny Z."/>
            <person name="Hegedus B."/>
            <person name="Baldrian P."/>
            <person name="Stursova M."/>
            <person name="Weitz H."/>
            <person name="Taylor A."/>
            <person name="Grigoriev I.V."/>
            <person name="Nagy L.G."/>
            <person name="Martin F."/>
            <person name="Kauserud H."/>
        </authorList>
    </citation>
    <scope>NUCLEOTIDE SEQUENCE</scope>
    <source>
        <strain evidence="2">CBHHK002</strain>
    </source>
</reference>
<sequence>MRATTADIGGGKLARRRRVQVKASESCATFGQRSALAHRSLTPLAKRQLMTVLRRSEDLGANRRPAATSHDLGRQSECAPRYICVDFRSFCHGSRRCSKLECQWRVVGFDFTSAARMGVRGAWTDGKRTGGSECARALRTAVAYCRRSLARESMRVKVAWAEGEQRASGRWQGGSSRRRAGRVEGSTSLGVGGERGCRVETHDDPKAGDGE</sequence>